<dbReference type="Gene3D" id="3.90.550.10">
    <property type="entry name" value="Spore Coat Polysaccharide Biosynthesis Protein SpsA, Chain A"/>
    <property type="match status" value="1"/>
</dbReference>
<name>A0A6I6EZX2_9CLOT</name>
<evidence type="ECO:0000256" key="3">
    <source>
        <dbReference type="ARBA" id="ARBA00009789"/>
    </source>
</evidence>
<evidence type="ECO:0000256" key="4">
    <source>
        <dbReference type="ARBA" id="ARBA00022679"/>
    </source>
</evidence>
<keyword evidence="4 7" id="KW-0808">Transferase</keyword>
<proteinExistence type="inferred from homology"/>
<dbReference type="NCBIfam" id="TIGR00453">
    <property type="entry name" value="ispD"/>
    <property type="match status" value="1"/>
</dbReference>
<evidence type="ECO:0000256" key="2">
    <source>
        <dbReference type="ARBA" id="ARBA00004787"/>
    </source>
</evidence>
<reference evidence="8 9" key="1">
    <citation type="submission" date="2019-12" db="EMBL/GenBank/DDBJ databases">
        <title>Genome sequenceing of Clostridium bovifaecis.</title>
        <authorList>
            <person name="Yao Y."/>
        </authorList>
    </citation>
    <scope>NUCLEOTIDE SEQUENCE [LARGE SCALE GENOMIC DNA]</scope>
    <source>
        <strain evidence="8 9">BXX</strain>
    </source>
</reference>
<dbReference type="EMBL" id="CP046522">
    <property type="protein sequence ID" value="QGU96516.1"/>
    <property type="molecule type" value="Genomic_DNA"/>
</dbReference>
<comment type="pathway">
    <text evidence="2 7">Isoprenoid biosynthesis; isopentenyl diphosphate biosynthesis via DXP pathway; isopentenyl diphosphate from 1-deoxy-D-xylulose 5-phosphate: step 2/6.</text>
</comment>
<feature type="site" description="Positions MEP for the nucleophilic attack" evidence="7">
    <location>
        <position position="211"/>
    </location>
</feature>
<dbReference type="SUPFAM" id="SSF53448">
    <property type="entry name" value="Nucleotide-diphospho-sugar transferases"/>
    <property type="match status" value="1"/>
</dbReference>
<dbReference type="InterPro" id="IPR050088">
    <property type="entry name" value="IspD/TarI_cytidylyltransf_bact"/>
</dbReference>
<dbReference type="Proteomes" id="UP000422764">
    <property type="component" value="Chromosome"/>
</dbReference>
<dbReference type="InterPro" id="IPR018294">
    <property type="entry name" value="ISPD_synthase_CS"/>
</dbReference>
<dbReference type="HAMAP" id="MF_00108">
    <property type="entry name" value="IspD"/>
    <property type="match status" value="1"/>
</dbReference>
<evidence type="ECO:0000256" key="6">
    <source>
        <dbReference type="ARBA" id="ARBA00023229"/>
    </source>
</evidence>
<gene>
    <name evidence="7 8" type="primary">ispD</name>
    <name evidence="8" type="ORF">GOM49_16655</name>
</gene>
<evidence type="ECO:0000256" key="5">
    <source>
        <dbReference type="ARBA" id="ARBA00022695"/>
    </source>
</evidence>
<dbReference type="EC" id="2.7.7.60" evidence="7"/>
<feature type="site" description="Positions MEP for the nucleophilic attack" evidence="7">
    <location>
        <position position="155"/>
    </location>
</feature>
<feature type="site" description="Transition state stabilizer" evidence="7">
    <location>
        <position position="16"/>
    </location>
</feature>
<dbReference type="PROSITE" id="PS01295">
    <property type="entry name" value="ISPD"/>
    <property type="match status" value="1"/>
</dbReference>
<comment type="catalytic activity">
    <reaction evidence="1 7">
        <text>2-C-methyl-D-erythritol 4-phosphate + CTP + H(+) = 4-CDP-2-C-methyl-D-erythritol + diphosphate</text>
        <dbReference type="Rhea" id="RHEA:13429"/>
        <dbReference type="ChEBI" id="CHEBI:15378"/>
        <dbReference type="ChEBI" id="CHEBI:33019"/>
        <dbReference type="ChEBI" id="CHEBI:37563"/>
        <dbReference type="ChEBI" id="CHEBI:57823"/>
        <dbReference type="ChEBI" id="CHEBI:58262"/>
        <dbReference type="EC" id="2.7.7.60"/>
    </reaction>
</comment>
<evidence type="ECO:0000313" key="8">
    <source>
        <dbReference type="EMBL" id="QGU96516.1"/>
    </source>
</evidence>
<sequence>MGKNCAIIVAAGKGTRMNTGVNKQFISLRNKPILYYTLQAFQNNSSIDEIVLVLAKNEIEYCKKSILDKYKISKIKKVVEGGSTRRDSVINGLLAAEGSDIVLIHDGARPFVNNRIIEDGIKYANKYSACACGVEPKDTIKIKTKEGFSLNTPKRDTLFSVQTPQCFKYDLIVNAHKMALQDGIEVTDDTMIVESYNHKVYLYEGSYNNIKITTPEDLVIGEGILDMI</sequence>
<evidence type="ECO:0000256" key="1">
    <source>
        <dbReference type="ARBA" id="ARBA00001282"/>
    </source>
</evidence>
<keyword evidence="6 7" id="KW-0414">Isoprene biosynthesis</keyword>
<evidence type="ECO:0000313" key="9">
    <source>
        <dbReference type="Proteomes" id="UP000422764"/>
    </source>
</evidence>
<dbReference type="InterPro" id="IPR034683">
    <property type="entry name" value="IspD/TarI"/>
</dbReference>
<dbReference type="InterPro" id="IPR001228">
    <property type="entry name" value="IspD"/>
</dbReference>
<accession>A0A6I6EZX2</accession>
<dbReference type="PANTHER" id="PTHR32125">
    <property type="entry name" value="2-C-METHYL-D-ERYTHRITOL 4-PHOSPHATE CYTIDYLYLTRANSFERASE, CHLOROPLASTIC"/>
    <property type="match status" value="1"/>
</dbReference>
<dbReference type="PANTHER" id="PTHR32125:SF4">
    <property type="entry name" value="2-C-METHYL-D-ERYTHRITOL 4-PHOSPHATE CYTIDYLYLTRANSFERASE, CHLOROPLASTIC"/>
    <property type="match status" value="1"/>
</dbReference>
<feature type="site" description="Transition state stabilizer" evidence="7">
    <location>
        <position position="23"/>
    </location>
</feature>
<keyword evidence="9" id="KW-1185">Reference proteome</keyword>
<protein>
    <recommendedName>
        <fullName evidence="7">2-C-methyl-D-erythritol 4-phosphate cytidylyltransferase</fullName>
        <ecNumber evidence="7">2.7.7.60</ecNumber>
    </recommendedName>
    <alternativeName>
        <fullName evidence="7">4-diphosphocytidyl-2C-methyl-D-erythritol synthase</fullName>
    </alternativeName>
    <alternativeName>
        <fullName evidence="7">MEP cytidylyltransferase</fullName>
        <shortName evidence="7">MCT</shortName>
    </alternativeName>
</protein>
<dbReference type="FunFam" id="3.90.550.10:FF:000003">
    <property type="entry name" value="2-C-methyl-D-erythritol 4-phosphate cytidylyltransferase"/>
    <property type="match status" value="1"/>
</dbReference>
<dbReference type="UniPathway" id="UPA00056">
    <property type="reaction ID" value="UER00093"/>
</dbReference>
<dbReference type="AlphaFoldDB" id="A0A6I6EZX2"/>
<dbReference type="CDD" id="cd02516">
    <property type="entry name" value="CDP-ME_synthetase"/>
    <property type="match status" value="1"/>
</dbReference>
<keyword evidence="5 7" id="KW-0548">Nucleotidyltransferase</keyword>
<evidence type="ECO:0000256" key="7">
    <source>
        <dbReference type="HAMAP-Rule" id="MF_00108"/>
    </source>
</evidence>
<organism evidence="8 9">
    <name type="scientific">Clostridium bovifaecis</name>
    <dbReference type="NCBI Taxonomy" id="2184719"/>
    <lineage>
        <taxon>Bacteria</taxon>
        <taxon>Bacillati</taxon>
        <taxon>Bacillota</taxon>
        <taxon>Clostridia</taxon>
        <taxon>Eubacteriales</taxon>
        <taxon>Clostridiaceae</taxon>
        <taxon>Clostridium</taxon>
    </lineage>
</organism>
<comment type="similarity">
    <text evidence="3 7">Belongs to the IspD/TarI cytidylyltransferase family. IspD subfamily.</text>
</comment>
<dbReference type="InterPro" id="IPR029044">
    <property type="entry name" value="Nucleotide-diphossugar_trans"/>
</dbReference>
<comment type="function">
    <text evidence="7">Catalyzes the formation of 4-diphosphocytidyl-2-C-methyl-D-erythritol from CTP and 2-C-methyl-D-erythritol 4-phosphate (MEP).</text>
</comment>
<dbReference type="Pfam" id="PF01128">
    <property type="entry name" value="IspD"/>
    <property type="match status" value="1"/>
</dbReference>
<dbReference type="GO" id="GO:0019288">
    <property type="term" value="P:isopentenyl diphosphate biosynthetic process, methylerythritol 4-phosphate pathway"/>
    <property type="evidence" value="ECO:0007669"/>
    <property type="project" value="UniProtKB-UniRule"/>
</dbReference>
<dbReference type="GO" id="GO:0050518">
    <property type="term" value="F:2-C-methyl-D-erythritol 4-phosphate cytidylyltransferase activity"/>
    <property type="evidence" value="ECO:0007669"/>
    <property type="project" value="UniProtKB-UniRule"/>
</dbReference>